<dbReference type="KEGG" id="zma:103643432"/>
<name>A0A804LYC2_MAIZE</name>
<proteinExistence type="predicted"/>
<accession>A0A804LYC2</accession>
<reference evidence="3" key="3">
    <citation type="submission" date="2021-05" db="UniProtKB">
        <authorList>
            <consortium name="EnsemblPlants"/>
        </authorList>
    </citation>
    <scope>IDENTIFICATION</scope>
    <source>
        <strain evidence="3">cv. B73</strain>
    </source>
</reference>
<dbReference type="OrthoDB" id="694532at2759"/>
<dbReference type="EnsemblPlants" id="Zm00001eb045190_T001">
    <property type="protein sequence ID" value="Zm00001eb045190_P001"/>
    <property type="gene ID" value="Zm00001eb045190"/>
</dbReference>
<dbReference type="AlphaFoldDB" id="A0A804LYC2"/>
<feature type="domain" description="Myb/SANT-like" evidence="2">
    <location>
        <begin position="5"/>
        <end position="99"/>
    </location>
</feature>
<evidence type="ECO:0000313" key="4">
    <source>
        <dbReference type="Proteomes" id="UP000007305"/>
    </source>
</evidence>
<dbReference type="GeneID" id="103643432"/>
<gene>
    <name evidence="3" type="primary">LOC103643432</name>
</gene>
<dbReference type="Proteomes" id="UP000007305">
    <property type="component" value="Chromosome 1"/>
</dbReference>
<dbReference type="InterPro" id="IPR024752">
    <property type="entry name" value="Myb/SANT-like_dom"/>
</dbReference>
<dbReference type="Gramene" id="Zm00001eb045190_T001">
    <property type="protein sequence ID" value="Zm00001eb045190_P001"/>
    <property type="gene ID" value="Zm00001eb045190"/>
</dbReference>
<sequence>MARASWNMNYEKILVDILHEHNHVKYRGQNGWAPEGWRSMTQMFNEKCPLAKFTKAQIQEKEKELKANYKVLKEALKQSGVGWNEAMGMIIVEPPIWANIIVSNPKVKKFQSRSFPLYNQLSALYDGSCATGDLNFTSTLMMAVVQHTSSRQQLYIQDEAEAMSSFRIDDDLGVNPDLNPFSSNLHGLAASSTHVEIGGHERTPASSAQRAESHGRKRKQSQIAGVLEEYLDYKRQHNDKLLDVVVGDFFSNAMS</sequence>
<reference evidence="4" key="1">
    <citation type="submission" date="2015-12" db="EMBL/GenBank/DDBJ databases">
        <title>Update maize B73 reference genome by single molecule sequencing technologies.</title>
        <authorList>
            <consortium name="Maize Genome Sequencing Project"/>
            <person name="Ware D."/>
        </authorList>
    </citation>
    <scope>NUCLEOTIDE SEQUENCE [LARGE SCALE GENOMIC DNA]</scope>
    <source>
        <strain evidence="4">cv. B73</strain>
    </source>
</reference>
<dbReference type="PANTHER" id="PTHR46934">
    <property type="entry name" value="MYB_DNA-BIND_3 DOMAIN-CONTAINING PROTEIN-RELATED"/>
    <property type="match status" value="1"/>
</dbReference>
<dbReference type="PANTHER" id="PTHR46934:SF9">
    <property type="entry name" value="MYB_SANT-LIKE DOMAIN-CONTAINING PROTEIN"/>
    <property type="match status" value="1"/>
</dbReference>
<evidence type="ECO:0000313" key="3">
    <source>
        <dbReference type="EnsemblPlants" id="Zm00001eb045190_P001"/>
    </source>
</evidence>
<evidence type="ECO:0000259" key="2">
    <source>
        <dbReference type="Pfam" id="PF12776"/>
    </source>
</evidence>
<protein>
    <recommendedName>
        <fullName evidence="2">Myb/SANT-like domain-containing protein</fullName>
    </recommendedName>
</protein>
<reference evidence="3" key="2">
    <citation type="submission" date="2019-07" db="EMBL/GenBank/DDBJ databases">
        <authorList>
            <person name="Seetharam A."/>
            <person name="Woodhouse M."/>
            <person name="Cannon E."/>
        </authorList>
    </citation>
    <scope>NUCLEOTIDE SEQUENCE [LARGE SCALE GENOMIC DNA]</scope>
    <source>
        <strain evidence="3">cv. B73</strain>
    </source>
</reference>
<feature type="region of interest" description="Disordered" evidence="1">
    <location>
        <begin position="200"/>
        <end position="220"/>
    </location>
</feature>
<dbReference type="RefSeq" id="XP_008664827.1">
    <property type="nucleotide sequence ID" value="XM_008666605.4"/>
</dbReference>
<evidence type="ECO:0000256" key="1">
    <source>
        <dbReference type="SAM" id="MobiDB-lite"/>
    </source>
</evidence>
<organism evidence="3 4">
    <name type="scientific">Zea mays</name>
    <name type="common">Maize</name>
    <dbReference type="NCBI Taxonomy" id="4577"/>
    <lineage>
        <taxon>Eukaryota</taxon>
        <taxon>Viridiplantae</taxon>
        <taxon>Streptophyta</taxon>
        <taxon>Embryophyta</taxon>
        <taxon>Tracheophyta</taxon>
        <taxon>Spermatophyta</taxon>
        <taxon>Magnoliopsida</taxon>
        <taxon>Liliopsida</taxon>
        <taxon>Poales</taxon>
        <taxon>Poaceae</taxon>
        <taxon>PACMAD clade</taxon>
        <taxon>Panicoideae</taxon>
        <taxon>Andropogonodae</taxon>
        <taxon>Andropogoneae</taxon>
        <taxon>Tripsacinae</taxon>
        <taxon>Zea</taxon>
    </lineage>
</organism>
<dbReference type="Pfam" id="PF12776">
    <property type="entry name" value="Myb_DNA-bind_3"/>
    <property type="match status" value="1"/>
</dbReference>
<dbReference type="InParanoid" id="A0A804LYC2"/>
<keyword evidence="4" id="KW-1185">Reference proteome</keyword>